<gene>
    <name evidence="1" type="ORF">SAMN04490355_1013119</name>
</gene>
<dbReference type="OrthoDB" id="1683146at2"/>
<keyword evidence="2" id="KW-1185">Reference proteome</keyword>
<dbReference type="EMBL" id="FOTS01000013">
    <property type="protein sequence ID" value="SFL69180.1"/>
    <property type="molecule type" value="Genomic_DNA"/>
</dbReference>
<protein>
    <submittedName>
        <fullName evidence="1">Uncharacterized protein</fullName>
    </submittedName>
</protein>
<organism evidence="1 2">
    <name type="scientific">Pelosinus propionicus DSM 13327</name>
    <dbReference type="NCBI Taxonomy" id="1123291"/>
    <lineage>
        <taxon>Bacteria</taxon>
        <taxon>Bacillati</taxon>
        <taxon>Bacillota</taxon>
        <taxon>Negativicutes</taxon>
        <taxon>Selenomonadales</taxon>
        <taxon>Sporomusaceae</taxon>
        <taxon>Pelosinus</taxon>
    </lineage>
</organism>
<reference evidence="2" key="1">
    <citation type="submission" date="2016-10" db="EMBL/GenBank/DDBJ databases">
        <authorList>
            <person name="Varghese N."/>
            <person name="Submissions S."/>
        </authorList>
    </citation>
    <scope>NUCLEOTIDE SEQUENCE [LARGE SCALE GENOMIC DNA]</scope>
    <source>
        <strain evidence="2">DSM 13327</strain>
    </source>
</reference>
<accession>A0A1I4JRN0</accession>
<evidence type="ECO:0000313" key="2">
    <source>
        <dbReference type="Proteomes" id="UP000199520"/>
    </source>
</evidence>
<sequence length="81" mass="9773">MFRTYRTTNGTIMGEETERSDIKLKWITDVEGNEYVMVEKQEEHAIYDLSLIGYVTKIVDDVCFKEFRDTIYARFNKRRQH</sequence>
<name>A0A1I4JRN0_9FIRM</name>
<proteinExistence type="predicted"/>
<dbReference type="AlphaFoldDB" id="A0A1I4JRN0"/>
<evidence type="ECO:0000313" key="1">
    <source>
        <dbReference type="EMBL" id="SFL69180.1"/>
    </source>
</evidence>
<dbReference type="Proteomes" id="UP000199520">
    <property type="component" value="Unassembled WGS sequence"/>
</dbReference>
<dbReference type="RefSeq" id="WP_090935645.1">
    <property type="nucleotide sequence ID" value="NZ_FOTS01000013.1"/>
</dbReference>